<feature type="compositionally biased region" description="Basic and acidic residues" evidence="1">
    <location>
        <begin position="69"/>
        <end position="80"/>
    </location>
</feature>
<evidence type="ECO:0000313" key="3">
    <source>
        <dbReference type="Proteomes" id="UP000521872"/>
    </source>
</evidence>
<name>A0A8H4VQ89_9AGAR</name>
<feature type="compositionally biased region" description="Basic and acidic residues" evidence="1">
    <location>
        <begin position="46"/>
        <end position="61"/>
    </location>
</feature>
<gene>
    <name evidence="2" type="ORF">D9613_008454</name>
</gene>
<keyword evidence="3" id="KW-1185">Reference proteome</keyword>
<evidence type="ECO:0000313" key="2">
    <source>
        <dbReference type="EMBL" id="KAF4616380.1"/>
    </source>
</evidence>
<comment type="caution">
    <text evidence="2">The sequence shown here is derived from an EMBL/GenBank/DDBJ whole genome shotgun (WGS) entry which is preliminary data.</text>
</comment>
<protein>
    <submittedName>
        <fullName evidence="2">Uncharacterized protein</fullName>
    </submittedName>
</protein>
<proteinExistence type="predicted"/>
<feature type="region of interest" description="Disordered" evidence="1">
    <location>
        <begin position="46"/>
        <end position="94"/>
    </location>
</feature>
<dbReference type="AlphaFoldDB" id="A0A8H4VQ89"/>
<organism evidence="2 3">
    <name type="scientific">Agrocybe pediades</name>
    <dbReference type="NCBI Taxonomy" id="84607"/>
    <lineage>
        <taxon>Eukaryota</taxon>
        <taxon>Fungi</taxon>
        <taxon>Dikarya</taxon>
        <taxon>Basidiomycota</taxon>
        <taxon>Agaricomycotina</taxon>
        <taxon>Agaricomycetes</taxon>
        <taxon>Agaricomycetidae</taxon>
        <taxon>Agaricales</taxon>
        <taxon>Agaricineae</taxon>
        <taxon>Strophariaceae</taxon>
        <taxon>Agrocybe</taxon>
    </lineage>
</organism>
<evidence type="ECO:0000256" key="1">
    <source>
        <dbReference type="SAM" id="MobiDB-lite"/>
    </source>
</evidence>
<reference evidence="2 3" key="1">
    <citation type="submission" date="2019-12" db="EMBL/GenBank/DDBJ databases">
        <authorList>
            <person name="Floudas D."/>
            <person name="Bentzer J."/>
            <person name="Ahren D."/>
            <person name="Johansson T."/>
            <person name="Persson P."/>
            <person name="Tunlid A."/>
        </authorList>
    </citation>
    <scope>NUCLEOTIDE SEQUENCE [LARGE SCALE GENOMIC DNA]</scope>
    <source>
        <strain evidence="2 3">CBS 102.39</strain>
    </source>
</reference>
<dbReference type="Proteomes" id="UP000521872">
    <property type="component" value="Unassembled WGS sequence"/>
</dbReference>
<accession>A0A8H4VQ89</accession>
<dbReference type="EMBL" id="JAACJL010000031">
    <property type="protein sequence ID" value="KAF4616380.1"/>
    <property type="molecule type" value="Genomic_DNA"/>
</dbReference>
<sequence>MDLCFTKRRIPRSDLIAHEYFSRELEWRAWEKFGGQIGLDTAGATYRRDQRAAQPRNHDGDSYNNRRHQPAEAPRRELENGHGGGGGYAAPRRADYDADAVQRPIAAQPELEGRYFYARTEPSYPRALSIEGEGERYDRLASHVNVASTVTLSLSVQLVACHIRLTYKGMS</sequence>